<sequence length="115" mass="13636">MKDFIKDILYSIKLALLIFLGAFMLFGLITFIITKGNILNSIAWGNRIAQYLSFFGLFISALSFTNENSMRPLNYEREWKTYFSKFNLAFAIFFISLFILIFSIIIQDLIWYWVR</sequence>
<evidence type="ECO:0000256" key="1">
    <source>
        <dbReference type="SAM" id="Phobius"/>
    </source>
</evidence>
<dbReference type="Proteomes" id="UP001500339">
    <property type="component" value="Unassembled WGS sequence"/>
</dbReference>
<keyword evidence="1" id="KW-0472">Membrane</keyword>
<organism evidence="2 3">
    <name type="scientific">Clostridium malenominatum</name>
    <dbReference type="NCBI Taxonomy" id="1539"/>
    <lineage>
        <taxon>Bacteria</taxon>
        <taxon>Bacillati</taxon>
        <taxon>Bacillota</taxon>
        <taxon>Clostridia</taxon>
        <taxon>Eubacteriales</taxon>
        <taxon>Clostridiaceae</taxon>
        <taxon>Clostridium</taxon>
    </lineage>
</organism>
<protein>
    <submittedName>
        <fullName evidence="2">Uncharacterized protein</fullName>
    </submittedName>
</protein>
<feature type="transmembrane region" description="Helical" evidence="1">
    <location>
        <begin position="12"/>
        <end position="33"/>
    </location>
</feature>
<feature type="transmembrane region" description="Helical" evidence="1">
    <location>
        <begin position="48"/>
        <end position="65"/>
    </location>
</feature>
<reference evidence="2 3" key="1">
    <citation type="journal article" date="2019" name="Int. J. Syst. Evol. Microbiol.">
        <title>The Global Catalogue of Microorganisms (GCM) 10K type strain sequencing project: providing services to taxonomists for standard genome sequencing and annotation.</title>
        <authorList>
            <consortium name="The Broad Institute Genomics Platform"/>
            <consortium name="The Broad Institute Genome Sequencing Center for Infectious Disease"/>
            <person name="Wu L."/>
            <person name="Ma J."/>
        </authorList>
    </citation>
    <scope>NUCLEOTIDE SEQUENCE [LARGE SCALE GENOMIC DNA]</scope>
    <source>
        <strain evidence="2 3">JCM 1405</strain>
    </source>
</reference>
<evidence type="ECO:0000313" key="3">
    <source>
        <dbReference type="Proteomes" id="UP001500339"/>
    </source>
</evidence>
<gene>
    <name evidence="2" type="ORF">GCM10008905_01200</name>
</gene>
<dbReference type="EMBL" id="BAAACF010000001">
    <property type="protein sequence ID" value="GAA0716564.1"/>
    <property type="molecule type" value="Genomic_DNA"/>
</dbReference>
<keyword evidence="1" id="KW-1133">Transmembrane helix</keyword>
<accession>A0ABN1IL99</accession>
<keyword evidence="1" id="KW-0812">Transmembrane</keyword>
<evidence type="ECO:0000313" key="2">
    <source>
        <dbReference type="EMBL" id="GAA0716564.1"/>
    </source>
</evidence>
<proteinExistence type="predicted"/>
<feature type="transmembrane region" description="Helical" evidence="1">
    <location>
        <begin position="86"/>
        <end position="114"/>
    </location>
</feature>
<comment type="caution">
    <text evidence="2">The sequence shown here is derived from an EMBL/GenBank/DDBJ whole genome shotgun (WGS) entry which is preliminary data.</text>
</comment>
<keyword evidence="3" id="KW-1185">Reference proteome</keyword>
<name>A0ABN1IL99_9CLOT</name>
<dbReference type="RefSeq" id="WP_343765351.1">
    <property type="nucleotide sequence ID" value="NZ_BAAACF010000001.1"/>
</dbReference>